<comment type="caution">
    <text evidence="2">The sequence shown here is derived from an EMBL/GenBank/DDBJ whole genome shotgun (WGS) entry which is preliminary data.</text>
</comment>
<feature type="non-terminal residue" evidence="2">
    <location>
        <position position="133"/>
    </location>
</feature>
<protein>
    <submittedName>
        <fullName evidence="2">Uncharacterized protein</fullName>
    </submittedName>
</protein>
<gene>
    <name evidence="2" type="ORF">CBYS24578_00008997</name>
</gene>
<sequence length="133" mass="14843">MLTPSSGHCLQKVAYVLRSMYGFCTKMSDLSGGNPRSRRRACVKRTFSPVLVEAGSTRMADSGTPRWRARRAKMTASGSSKRLAVRAPEPPEMMSRGARPARKRSAARMATRVSRLQRQKMASAAVGVWERRW</sequence>
<evidence type="ECO:0000256" key="1">
    <source>
        <dbReference type="SAM" id="MobiDB-lite"/>
    </source>
</evidence>
<feature type="region of interest" description="Disordered" evidence="1">
    <location>
        <begin position="58"/>
        <end position="104"/>
    </location>
</feature>
<dbReference type="EMBL" id="CABFNO020001298">
    <property type="protein sequence ID" value="CAG9977961.1"/>
    <property type="molecule type" value="Genomic_DNA"/>
</dbReference>
<dbReference type="Proteomes" id="UP000754883">
    <property type="component" value="Unassembled WGS sequence"/>
</dbReference>
<evidence type="ECO:0000313" key="2">
    <source>
        <dbReference type="EMBL" id="CAG9977961.1"/>
    </source>
</evidence>
<evidence type="ECO:0000313" key="3">
    <source>
        <dbReference type="Proteomes" id="UP000754883"/>
    </source>
</evidence>
<name>A0A9N9U7Z3_9HYPO</name>
<proteinExistence type="predicted"/>
<dbReference type="OrthoDB" id="10384800at2759"/>
<accession>A0A9N9U7Z3</accession>
<reference evidence="3" key="1">
    <citation type="submission" date="2019-06" db="EMBL/GenBank/DDBJ databases">
        <authorList>
            <person name="Broberg M."/>
        </authorList>
    </citation>
    <scope>NUCLEOTIDE SEQUENCE [LARGE SCALE GENOMIC DNA]</scope>
</reference>
<dbReference type="AlphaFoldDB" id="A0A9N9U7Z3"/>
<keyword evidence="3" id="KW-1185">Reference proteome</keyword>
<organism evidence="2 3">
    <name type="scientific">Clonostachys byssicola</name>
    <dbReference type="NCBI Taxonomy" id="160290"/>
    <lineage>
        <taxon>Eukaryota</taxon>
        <taxon>Fungi</taxon>
        <taxon>Dikarya</taxon>
        <taxon>Ascomycota</taxon>
        <taxon>Pezizomycotina</taxon>
        <taxon>Sordariomycetes</taxon>
        <taxon>Hypocreomycetidae</taxon>
        <taxon>Hypocreales</taxon>
        <taxon>Bionectriaceae</taxon>
        <taxon>Clonostachys</taxon>
    </lineage>
</organism>
<reference evidence="2 3" key="2">
    <citation type="submission" date="2021-10" db="EMBL/GenBank/DDBJ databases">
        <authorList>
            <person name="Piombo E."/>
        </authorList>
    </citation>
    <scope>NUCLEOTIDE SEQUENCE [LARGE SCALE GENOMIC DNA]</scope>
</reference>